<sequence>MNGHAIRHRLSLVVLACVVVVWLAALYGCFRHASREVQEWGDGRLVEYASFIAALDTTDLARFTQTPPSAQFEVSTPNAPAAVQSQWDEDASPRDILFQVLDRSGKSIASSLPAAAAAFTTPVLGAPPRNVEIQGVAWRFYAYRDETSGRIVRVMETANTRSDLVTGTAWQIVWPLLVALPVLAVVLWLAIGRSLVPLRTLSATIRARDAKSLTPLGIAAVPVEVKALVDAIDQLLAQLRQSLVRERAFTADAAHELKTPLAAIKVQAQVALSVDDPAMQRLAMQRVVQGVDRSARLAEQLLLLARLDEHERIPARAVDLRESIDDAIARHAAHAHDKGIALRAHVQSERAIDADPVLIGILLDNLVDNAIKYGVHQGHVEVSLCERGEMQCLAVRDDGPGVAAADLARLTDRFYRASGAQSPGSGLGLSIVERIANYFNGAMTLGPGNDGRGLGVVIEFAALHDGPGGEAGAHAPHRPTRMAHGDTAAT</sequence>
<keyword evidence="4" id="KW-0597">Phosphoprotein</keyword>
<evidence type="ECO:0000259" key="15">
    <source>
        <dbReference type="PROSITE" id="PS50109"/>
    </source>
</evidence>
<evidence type="ECO:0000256" key="9">
    <source>
        <dbReference type="ARBA" id="ARBA00022840"/>
    </source>
</evidence>
<dbReference type="PRINTS" id="PR00344">
    <property type="entry name" value="BCTRLSENSOR"/>
</dbReference>
<dbReference type="GO" id="GO:0005524">
    <property type="term" value="F:ATP binding"/>
    <property type="evidence" value="ECO:0007669"/>
    <property type="project" value="UniProtKB-KW"/>
</dbReference>
<dbReference type="InterPro" id="IPR050428">
    <property type="entry name" value="TCS_sensor_his_kinase"/>
</dbReference>
<evidence type="ECO:0000256" key="6">
    <source>
        <dbReference type="ARBA" id="ARBA00022692"/>
    </source>
</evidence>
<feature type="region of interest" description="Disordered" evidence="13">
    <location>
        <begin position="468"/>
        <end position="490"/>
    </location>
</feature>
<keyword evidence="10 14" id="KW-1133">Transmembrane helix</keyword>
<keyword evidence="11" id="KW-0902">Two-component regulatory system</keyword>
<dbReference type="EC" id="2.7.13.3" evidence="3"/>
<evidence type="ECO:0000256" key="12">
    <source>
        <dbReference type="ARBA" id="ARBA00023136"/>
    </source>
</evidence>
<dbReference type="Pfam" id="PF02518">
    <property type="entry name" value="HATPase_c"/>
    <property type="match status" value="1"/>
</dbReference>
<dbReference type="PANTHER" id="PTHR45436">
    <property type="entry name" value="SENSOR HISTIDINE KINASE YKOH"/>
    <property type="match status" value="1"/>
</dbReference>
<gene>
    <name evidence="16" type="ORF">FAZ98_33300</name>
</gene>
<dbReference type="RefSeq" id="WP_158958156.1">
    <property type="nucleotide sequence ID" value="NZ_CP046916.1"/>
</dbReference>
<keyword evidence="5" id="KW-0808">Transferase</keyword>
<comment type="catalytic activity">
    <reaction evidence="1">
        <text>ATP + protein L-histidine = ADP + protein N-phospho-L-histidine.</text>
        <dbReference type="EC" id="2.7.13.3"/>
    </reaction>
</comment>
<dbReference type="PANTHER" id="PTHR45436:SF14">
    <property type="entry name" value="SENSOR PROTEIN QSEC"/>
    <property type="match status" value="1"/>
</dbReference>
<dbReference type="AlphaFoldDB" id="A0A7Z2GRI0"/>
<dbReference type="InterPro" id="IPR005467">
    <property type="entry name" value="His_kinase_dom"/>
</dbReference>
<dbReference type="Proteomes" id="UP000433577">
    <property type="component" value="Chromosome 4"/>
</dbReference>
<dbReference type="GO" id="GO:0000155">
    <property type="term" value="F:phosphorelay sensor kinase activity"/>
    <property type="evidence" value="ECO:0007669"/>
    <property type="project" value="InterPro"/>
</dbReference>
<evidence type="ECO:0000256" key="5">
    <source>
        <dbReference type="ARBA" id="ARBA00022679"/>
    </source>
</evidence>
<dbReference type="SUPFAM" id="SSF47384">
    <property type="entry name" value="Homodimeric domain of signal transducing histidine kinase"/>
    <property type="match status" value="1"/>
</dbReference>
<evidence type="ECO:0000256" key="8">
    <source>
        <dbReference type="ARBA" id="ARBA00022777"/>
    </source>
</evidence>
<evidence type="ECO:0000256" key="1">
    <source>
        <dbReference type="ARBA" id="ARBA00000085"/>
    </source>
</evidence>
<feature type="transmembrane region" description="Helical" evidence="14">
    <location>
        <begin position="172"/>
        <end position="191"/>
    </location>
</feature>
<dbReference type="OrthoDB" id="8554694at2"/>
<dbReference type="InterPro" id="IPR004358">
    <property type="entry name" value="Sig_transdc_His_kin-like_C"/>
</dbReference>
<dbReference type="PROSITE" id="PS50109">
    <property type="entry name" value="HIS_KIN"/>
    <property type="match status" value="1"/>
</dbReference>
<evidence type="ECO:0000313" key="17">
    <source>
        <dbReference type="Proteomes" id="UP000433577"/>
    </source>
</evidence>
<evidence type="ECO:0000256" key="2">
    <source>
        <dbReference type="ARBA" id="ARBA00004141"/>
    </source>
</evidence>
<dbReference type="CDD" id="cd00082">
    <property type="entry name" value="HisKA"/>
    <property type="match status" value="1"/>
</dbReference>
<dbReference type="GO" id="GO:0005886">
    <property type="term" value="C:plasma membrane"/>
    <property type="evidence" value="ECO:0007669"/>
    <property type="project" value="TreeGrafter"/>
</dbReference>
<accession>A0A7Z2GRI0</accession>
<keyword evidence="6 14" id="KW-0812">Transmembrane</keyword>
<protein>
    <recommendedName>
        <fullName evidence="3">histidine kinase</fullName>
        <ecNumber evidence="3">2.7.13.3</ecNumber>
    </recommendedName>
</protein>
<dbReference type="InterPro" id="IPR003594">
    <property type="entry name" value="HATPase_dom"/>
</dbReference>
<dbReference type="SMART" id="SM00387">
    <property type="entry name" value="HATPase_c"/>
    <property type="match status" value="1"/>
</dbReference>
<evidence type="ECO:0000256" key="14">
    <source>
        <dbReference type="SAM" id="Phobius"/>
    </source>
</evidence>
<dbReference type="Pfam" id="PF00512">
    <property type="entry name" value="HisKA"/>
    <property type="match status" value="1"/>
</dbReference>
<evidence type="ECO:0000256" key="13">
    <source>
        <dbReference type="SAM" id="MobiDB-lite"/>
    </source>
</evidence>
<feature type="transmembrane region" description="Helical" evidence="14">
    <location>
        <begin position="12"/>
        <end position="33"/>
    </location>
</feature>
<dbReference type="InterPro" id="IPR036890">
    <property type="entry name" value="HATPase_C_sf"/>
</dbReference>
<evidence type="ECO:0000256" key="3">
    <source>
        <dbReference type="ARBA" id="ARBA00012438"/>
    </source>
</evidence>
<dbReference type="InterPro" id="IPR036097">
    <property type="entry name" value="HisK_dim/P_sf"/>
</dbReference>
<organism evidence="16 17">
    <name type="scientific">Paraburkholderia acidisoli</name>
    <dbReference type="NCBI Taxonomy" id="2571748"/>
    <lineage>
        <taxon>Bacteria</taxon>
        <taxon>Pseudomonadati</taxon>
        <taxon>Pseudomonadota</taxon>
        <taxon>Betaproteobacteria</taxon>
        <taxon>Burkholderiales</taxon>
        <taxon>Burkholderiaceae</taxon>
        <taxon>Paraburkholderia</taxon>
    </lineage>
</organism>
<dbReference type="Gene3D" id="1.10.287.130">
    <property type="match status" value="1"/>
</dbReference>
<comment type="subcellular location">
    <subcellularLocation>
        <location evidence="2">Membrane</location>
        <topology evidence="2">Multi-pass membrane protein</topology>
    </subcellularLocation>
</comment>
<dbReference type="SMART" id="SM00388">
    <property type="entry name" value="HisKA"/>
    <property type="match status" value="1"/>
</dbReference>
<reference evidence="16 17" key="1">
    <citation type="submission" date="2019-12" db="EMBL/GenBank/DDBJ databases">
        <title>Paraburkholderia acidiphila 7Q-K02 sp. nov and Paraburkholderia acidisoli DHF22 sp. nov., two strains isolated from forest soil.</title>
        <authorList>
            <person name="Gao Z."/>
            <person name="Qiu L."/>
        </authorList>
    </citation>
    <scope>NUCLEOTIDE SEQUENCE [LARGE SCALE GENOMIC DNA]</scope>
    <source>
        <strain evidence="16 17">DHF22</strain>
    </source>
</reference>
<proteinExistence type="predicted"/>
<evidence type="ECO:0000256" key="4">
    <source>
        <dbReference type="ARBA" id="ARBA00022553"/>
    </source>
</evidence>
<dbReference type="PROSITE" id="PS51257">
    <property type="entry name" value="PROKAR_LIPOPROTEIN"/>
    <property type="match status" value="1"/>
</dbReference>
<keyword evidence="8" id="KW-0418">Kinase</keyword>
<evidence type="ECO:0000313" key="16">
    <source>
        <dbReference type="EMBL" id="QGZ66632.1"/>
    </source>
</evidence>
<dbReference type="SUPFAM" id="SSF55874">
    <property type="entry name" value="ATPase domain of HSP90 chaperone/DNA topoisomerase II/histidine kinase"/>
    <property type="match status" value="1"/>
</dbReference>
<evidence type="ECO:0000256" key="11">
    <source>
        <dbReference type="ARBA" id="ARBA00023012"/>
    </source>
</evidence>
<dbReference type="KEGG" id="pacs:FAZ98_33300"/>
<keyword evidence="17" id="KW-1185">Reference proteome</keyword>
<evidence type="ECO:0000256" key="10">
    <source>
        <dbReference type="ARBA" id="ARBA00022989"/>
    </source>
</evidence>
<dbReference type="Gene3D" id="3.30.565.10">
    <property type="entry name" value="Histidine kinase-like ATPase, C-terminal domain"/>
    <property type="match status" value="1"/>
</dbReference>
<dbReference type="EMBL" id="CP046916">
    <property type="protein sequence ID" value="QGZ66632.1"/>
    <property type="molecule type" value="Genomic_DNA"/>
</dbReference>
<dbReference type="InterPro" id="IPR003661">
    <property type="entry name" value="HisK_dim/P_dom"/>
</dbReference>
<keyword evidence="7" id="KW-0547">Nucleotide-binding</keyword>
<keyword evidence="9" id="KW-0067">ATP-binding</keyword>
<evidence type="ECO:0000256" key="7">
    <source>
        <dbReference type="ARBA" id="ARBA00022741"/>
    </source>
</evidence>
<name>A0A7Z2GRI0_9BURK</name>
<dbReference type="CDD" id="cd00075">
    <property type="entry name" value="HATPase"/>
    <property type="match status" value="1"/>
</dbReference>
<keyword evidence="12 14" id="KW-0472">Membrane</keyword>
<feature type="domain" description="Histidine kinase" evidence="15">
    <location>
        <begin position="252"/>
        <end position="464"/>
    </location>
</feature>